<evidence type="ECO:0000256" key="3">
    <source>
        <dbReference type="ARBA" id="ARBA00022452"/>
    </source>
</evidence>
<dbReference type="SUPFAM" id="SSF49464">
    <property type="entry name" value="Carboxypeptidase regulatory domain-like"/>
    <property type="match status" value="1"/>
</dbReference>
<evidence type="ECO:0000256" key="2">
    <source>
        <dbReference type="ARBA" id="ARBA00022448"/>
    </source>
</evidence>
<dbReference type="InterPro" id="IPR008969">
    <property type="entry name" value="CarboxyPept-like_regulatory"/>
</dbReference>
<evidence type="ECO:0000259" key="11">
    <source>
        <dbReference type="Pfam" id="PF00593"/>
    </source>
</evidence>
<feature type="signal peptide" evidence="10">
    <location>
        <begin position="1"/>
        <end position="19"/>
    </location>
</feature>
<dbReference type="AlphaFoldDB" id="A0A4R5D5M1"/>
<keyword evidence="6 8" id="KW-0472">Membrane</keyword>
<dbReference type="GO" id="GO:0009279">
    <property type="term" value="C:cell outer membrane"/>
    <property type="evidence" value="ECO:0007669"/>
    <property type="project" value="UniProtKB-SubCell"/>
</dbReference>
<dbReference type="Pfam" id="PF00593">
    <property type="entry name" value="TonB_dep_Rec_b-barrel"/>
    <property type="match status" value="1"/>
</dbReference>
<dbReference type="EMBL" id="SMFO01000002">
    <property type="protein sequence ID" value="TDE05403.1"/>
    <property type="molecule type" value="Genomic_DNA"/>
</dbReference>
<feature type="domain" description="TonB-dependent receptor-like beta-barrel" evidence="11">
    <location>
        <begin position="416"/>
        <end position="774"/>
    </location>
</feature>
<organism evidence="13 14">
    <name type="scientific">Flavobacterium hiemivividum</name>
    <dbReference type="NCBI Taxonomy" id="2541734"/>
    <lineage>
        <taxon>Bacteria</taxon>
        <taxon>Pseudomonadati</taxon>
        <taxon>Bacteroidota</taxon>
        <taxon>Flavobacteriia</taxon>
        <taxon>Flavobacteriales</taxon>
        <taxon>Flavobacteriaceae</taxon>
        <taxon>Flavobacterium</taxon>
    </lineage>
</organism>
<dbReference type="NCBIfam" id="TIGR04057">
    <property type="entry name" value="SusC_RagA_signa"/>
    <property type="match status" value="1"/>
</dbReference>
<accession>A0A4R5D5M1</accession>
<dbReference type="InterPro" id="IPR023996">
    <property type="entry name" value="TonB-dep_OMP_SusC/RagA"/>
</dbReference>
<keyword evidence="5 9" id="KW-0798">TonB box</keyword>
<keyword evidence="7 8" id="KW-0998">Cell outer membrane</keyword>
<evidence type="ECO:0000313" key="13">
    <source>
        <dbReference type="EMBL" id="TDE05403.1"/>
    </source>
</evidence>
<dbReference type="SUPFAM" id="SSF56935">
    <property type="entry name" value="Porins"/>
    <property type="match status" value="1"/>
</dbReference>
<dbReference type="Gene3D" id="2.170.130.10">
    <property type="entry name" value="TonB-dependent receptor, plug domain"/>
    <property type="match status" value="1"/>
</dbReference>
<name>A0A4R5D5M1_9FLAO</name>
<dbReference type="PROSITE" id="PS52016">
    <property type="entry name" value="TONB_DEPENDENT_REC_3"/>
    <property type="match status" value="1"/>
</dbReference>
<comment type="similarity">
    <text evidence="8 9">Belongs to the TonB-dependent receptor family.</text>
</comment>
<dbReference type="Gene3D" id="2.60.40.1120">
    <property type="entry name" value="Carboxypeptidase-like, regulatory domain"/>
    <property type="match status" value="1"/>
</dbReference>
<evidence type="ECO:0000256" key="1">
    <source>
        <dbReference type="ARBA" id="ARBA00004571"/>
    </source>
</evidence>
<sequence length="1028" mass="112354">MKKLFLISLLFLVVQITFAQTKTITGTVKNKTDGIPIPGVTVLIKGTTKSGVTDLDGNYAINASNTDVLVFSYIGFETKELKVTGSTLNLTLNEGAENLKEVTVTGAFGINRPKASLGYATQGVKGSDIADTQRENFINALQGRIAGLTVTSTSGAPGASAAIQLRGVNSMSGNNSPLFIVDGLPISNSTLDQGLLISNGPNRDTDYTNRGADINPDDIESVTVLKGPEAAALYGIEAGNGAIIITTKKGKKGKGTITYSTDIRLDDVYRFPETQRVYQRGSNGISNNNFRRHFGEKYADGTQLYDNINSFFKTGIKKTNALTFDAGTEQMTYRLSMSNLEQTGVVPNSAYNRLNLSLSGTAKISDKLKSEASFSYIKSETDKTSKGAGGFLLNLLSYPANEDVTNYLNSDGSRRKITDGTNDTEVDNPFFEVNKNKGNDKNNRILTNVALTYDPLSWLSFTGRFGIDANSTQGFKSVHPESSRSALGIGSGTGISTGGYFEQYTDQSNNYNYLAFGTAKHTIGKFNGLLRIGAARLENNYKILSTKGERYYEVDVMNINNTDPLSQRSQERIIKRRVDGVFGEFTVDYDKIVFLTLTGRNDVSSTLPRANNSFFYPSSSLSFVFTELGALKDNDILSYGKLRASYARVANDAKPYSISPTYETKPTTGGGFGYSVTGANPNLQAEMNTSTEFGTEMRFLKNRIGIDVAVYKRKTDNPIINNMRLSYGTGFVLTAFNFGALQNRGLEMTLTGSPILTDNFSWDVMANFTKTDSELLSLPPTLPEYYTSDTWLFGNIRGGARVGGPLTTFTGFTNLRNNNGDILINPSNGQPVKDQSFPIVGDRNPDFSIGLQNSFNYKNFKLSFLLDIRKGGDIYNATAAYLYTQGLSTKTLDRETPLVLEGVFQDGLENSSTPTKNNIQVTPYYQNEYYNLNYVDSDFIEKDINWLRMRDITASYKFSSEMLKKTKFFSSVSMYITVTDAFMITNYTGADPAVNGLNASSGGAGGTGFDYGVLSTARGFNLGFKFGI</sequence>
<gene>
    <name evidence="13" type="ORF">E0F98_04620</name>
</gene>
<keyword evidence="14" id="KW-1185">Reference proteome</keyword>
<dbReference type="InterPro" id="IPR039426">
    <property type="entry name" value="TonB-dep_rcpt-like"/>
</dbReference>
<dbReference type="InterPro" id="IPR036942">
    <property type="entry name" value="Beta-barrel_TonB_sf"/>
</dbReference>
<evidence type="ECO:0000256" key="4">
    <source>
        <dbReference type="ARBA" id="ARBA00022692"/>
    </source>
</evidence>
<dbReference type="NCBIfam" id="TIGR04056">
    <property type="entry name" value="OMP_RagA_SusC"/>
    <property type="match status" value="1"/>
</dbReference>
<evidence type="ECO:0000256" key="7">
    <source>
        <dbReference type="ARBA" id="ARBA00023237"/>
    </source>
</evidence>
<keyword evidence="3 8" id="KW-1134">Transmembrane beta strand</keyword>
<dbReference type="InterPro" id="IPR012910">
    <property type="entry name" value="Plug_dom"/>
</dbReference>
<evidence type="ECO:0000256" key="8">
    <source>
        <dbReference type="PROSITE-ProRule" id="PRU01360"/>
    </source>
</evidence>
<keyword evidence="4 8" id="KW-0812">Transmembrane</keyword>
<dbReference type="Gene3D" id="2.40.170.20">
    <property type="entry name" value="TonB-dependent receptor, beta-barrel domain"/>
    <property type="match status" value="1"/>
</dbReference>
<dbReference type="Pfam" id="PF07715">
    <property type="entry name" value="Plug"/>
    <property type="match status" value="1"/>
</dbReference>
<dbReference type="Proteomes" id="UP000294597">
    <property type="component" value="Unassembled WGS sequence"/>
</dbReference>
<comment type="caution">
    <text evidence="13">The sequence shown here is derived from an EMBL/GenBank/DDBJ whole genome shotgun (WGS) entry which is preliminary data.</text>
</comment>
<evidence type="ECO:0000256" key="10">
    <source>
        <dbReference type="SAM" id="SignalP"/>
    </source>
</evidence>
<protein>
    <submittedName>
        <fullName evidence="13">SusC/RagA family TonB-linked outer membrane protein</fullName>
    </submittedName>
</protein>
<keyword evidence="10" id="KW-0732">Signal</keyword>
<feature type="domain" description="TonB-dependent receptor plug" evidence="12">
    <location>
        <begin position="116"/>
        <end position="242"/>
    </location>
</feature>
<evidence type="ECO:0000256" key="9">
    <source>
        <dbReference type="RuleBase" id="RU003357"/>
    </source>
</evidence>
<evidence type="ECO:0000313" key="14">
    <source>
        <dbReference type="Proteomes" id="UP000294597"/>
    </source>
</evidence>
<dbReference type="InterPro" id="IPR023997">
    <property type="entry name" value="TonB-dep_OMP_SusC/RagA_CS"/>
</dbReference>
<dbReference type="InterPro" id="IPR000531">
    <property type="entry name" value="Beta-barrel_TonB"/>
</dbReference>
<dbReference type="Pfam" id="PF13715">
    <property type="entry name" value="CarbopepD_reg_2"/>
    <property type="match status" value="1"/>
</dbReference>
<reference evidence="13 14" key="1">
    <citation type="submission" date="2019-03" db="EMBL/GenBank/DDBJ databases">
        <title>Flavobacterium TSA-D2 sp. nov., isolated from arctic soil.</title>
        <authorList>
            <person name="Chaudhary D.K."/>
        </authorList>
    </citation>
    <scope>NUCLEOTIDE SEQUENCE [LARGE SCALE GENOMIC DNA]</scope>
    <source>
        <strain evidence="13 14">TSA-D2</strain>
    </source>
</reference>
<comment type="subcellular location">
    <subcellularLocation>
        <location evidence="1 8">Cell outer membrane</location>
        <topology evidence="1 8">Multi-pass membrane protein</topology>
    </subcellularLocation>
</comment>
<keyword evidence="2 8" id="KW-0813">Transport</keyword>
<proteinExistence type="inferred from homology"/>
<evidence type="ECO:0000259" key="12">
    <source>
        <dbReference type="Pfam" id="PF07715"/>
    </source>
</evidence>
<dbReference type="InterPro" id="IPR037066">
    <property type="entry name" value="Plug_dom_sf"/>
</dbReference>
<evidence type="ECO:0000256" key="5">
    <source>
        <dbReference type="ARBA" id="ARBA00023077"/>
    </source>
</evidence>
<feature type="chain" id="PRO_5021003796" evidence="10">
    <location>
        <begin position="20"/>
        <end position="1028"/>
    </location>
</feature>
<dbReference type="RefSeq" id="WP_132109445.1">
    <property type="nucleotide sequence ID" value="NZ_SMFO01000002.1"/>
</dbReference>
<evidence type="ECO:0000256" key="6">
    <source>
        <dbReference type="ARBA" id="ARBA00023136"/>
    </source>
</evidence>